<sequence length="213" mass="24061">MAPLFHMEALLPSSISPKINTVLHSHIYPQVGHVFRALAKFKSLILDVLSKKRAPTRGGSGGGKKYAIGYRSRPEKRKKRIVSKITGFMKLRFTWRAAASVTPARAKDLELHCHPYYYDDSTWNVVVPADAAEEMRGGDDGEDCGYMCWLEEERSVDAVPAAEEEDGGDGDSNGAMNEIDRLAERFIARCHAKFLLEKQESYRRYQEMMARSM</sequence>
<dbReference type="Pfam" id="PF05553">
    <property type="entry name" value="DUF761"/>
    <property type="match status" value="1"/>
</dbReference>
<evidence type="ECO:0000313" key="1">
    <source>
        <dbReference type="EMBL" id="KAF0890984.1"/>
    </source>
</evidence>
<dbReference type="PANTHER" id="PTHR33450:SF4">
    <property type="entry name" value="OS04G0665666 PROTEIN"/>
    <property type="match status" value="1"/>
</dbReference>
<dbReference type="OrthoDB" id="1104789at2759"/>
<dbReference type="Proteomes" id="UP000479710">
    <property type="component" value="Unassembled WGS sequence"/>
</dbReference>
<keyword evidence="2" id="KW-1185">Reference proteome</keyword>
<proteinExistence type="predicted"/>
<name>A0A6G1BTH6_9ORYZ</name>
<comment type="caution">
    <text evidence="1">The sequence shown here is derived from an EMBL/GenBank/DDBJ whole genome shotgun (WGS) entry which is preliminary data.</text>
</comment>
<dbReference type="AlphaFoldDB" id="A0A6G1BTH6"/>
<dbReference type="PANTHER" id="PTHR33450">
    <property type="entry name" value="EMB|CAB67623.1-RELATED"/>
    <property type="match status" value="1"/>
</dbReference>
<gene>
    <name evidence="1" type="ORF">E2562_005093</name>
</gene>
<organism evidence="1 2">
    <name type="scientific">Oryza meyeriana var. granulata</name>
    <dbReference type="NCBI Taxonomy" id="110450"/>
    <lineage>
        <taxon>Eukaryota</taxon>
        <taxon>Viridiplantae</taxon>
        <taxon>Streptophyta</taxon>
        <taxon>Embryophyta</taxon>
        <taxon>Tracheophyta</taxon>
        <taxon>Spermatophyta</taxon>
        <taxon>Magnoliopsida</taxon>
        <taxon>Liliopsida</taxon>
        <taxon>Poales</taxon>
        <taxon>Poaceae</taxon>
        <taxon>BOP clade</taxon>
        <taxon>Oryzoideae</taxon>
        <taxon>Oryzeae</taxon>
        <taxon>Oryzinae</taxon>
        <taxon>Oryza</taxon>
        <taxon>Oryza meyeriana</taxon>
    </lineage>
</organism>
<accession>A0A6G1BTH6</accession>
<dbReference type="InterPro" id="IPR008480">
    <property type="entry name" value="DUF761_pln"/>
</dbReference>
<evidence type="ECO:0000313" key="2">
    <source>
        <dbReference type="Proteomes" id="UP000479710"/>
    </source>
</evidence>
<dbReference type="EMBL" id="SPHZ02000011">
    <property type="protein sequence ID" value="KAF0890984.1"/>
    <property type="molecule type" value="Genomic_DNA"/>
</dbReference>
<protein>
    <submittedName>
        <fullName evidence="1">Uncharacterized protein</fullName>
    </submittedName>
</protein>
<reference evidence="1 2" key="1">
    <citation type="submission" date="2019-11" db="EMBL/GenBank/DDBJ databases">
        <title>Whole genome sequence of Oryza granulata.</title>
        <authorList>
            <person name="Li W."/>
        </authorList>
    </citation>
    <scope>NUCLEOTIDE SEQUENCE [LARGE SCALE GENOMIC DNA]</scope>
    <source>
        <strain evidence="2">cv. Menghai</strain>
        <tissue evidence="1">Leaf</tissue>
    </source>
</reference>